<evidence type="ECO:0000313" key="1">
    <source>
        <dbReference type="EMBL" id="MEA5520868.1"/>
    </source>
</evidence>
<sequence>GSEALEDPGALLMPAPPRELRERLTRAARIGHVKMLNACIDEVEKLGPGYRVYAVELRRLAREFQLAEIIAFVGEETAVDDA</sequence>
<evidence type="ECO:0000313" key="2">
    <source>
        <dbReference type="Proteomes" id="UP001301728"/>
    </source>
</evidence>
<gene>
    <name evidence="1" type="ORF">VB854_18175</name>
</gene>
<protein>
    <submittedName>
        <fullName evidence="1">Uncharacterized protein</fullName>
    </submittedName>
</protein>
<keyword evidence="2" id="KW-1185">Reference proteome</keyword>
<proteinExistence type="predicted"/>
<dbReference type="Proteomes" id="UP001301728">
    <property type="component" value="Unassembled WGS sequence"/>
</dbReference>
<accession>A0ABU5U120</accession>
<organism evidence="1 2">
    <name type="scientific">Limnoraphis robusta CCNP1315</name>
    <dbReference type="NCBI Taxonomy" id="3110306"/>
    <lineage>
        <taxon>Bacteria</taxon>
        <taxon>Bacillati</taxon>
        <taxon>Cyanobacteriota</taxon>
        <taxon>Cyanophyceae</taxon>
        <taxon>Oscillatoriophycideae</taxon>
        <taxon>Oscillatoriales</taxon>
        <taxon>Sirenicapillariaceae</taxon>
        <taxon>Limnoraphis</taxon>
    </lineage>
</organism>
<dbReference type="RefSeq" id="WP_323306928.1">
    <property type="nucleotide sequence ID" value="NZ_JAYGHT010000127.1"/>
</dbReference>
<feature type="non-terminal residue" evidence="1">
    <location>
        <position position="1"/>
    </location>
</feature>
<reference evidence="1 2" key="1">
    <citation type="submission" date="2023-12" db="EMBL/GenBank/DDBJ databases">
        <title>Baltic Sea Cyanobacteria.</title>
        <authorList>
            <person name="Delbaje E."/>
            <person name="Fewer D.P."/>
            <person name="Shishido T.K."/>
        </authorList>
    </citation>
    <scope>NUCLEOTIDE SEQUENCE [LARGE SCALE GENOMIC DNA]</scope>
    <source>
        <strain evidence="1 2">CCNP 1315</strain>
    </source>
</reference>
<name>A0ABU5U120_9CYAN</name>
<comment type="caution">
    <text evidence="1">The sequence shown here is derived from an EMBL/GenBank/DDBJ whole genome shotgun (WGS) entry which is preliminary data.</text>
</comment>
<dbReference type="EMBL" id="JAYGHT010000127">
    <property type="protein sequence ID" value="MEA5520868.1"/>
    <property type="molecule type" value="Genomic_DNA"/>
</dbReference>